<dbReference type="PANTHER" id="PTHR42748">
    <property type="entry name" value="NITROGEN METABOLITE REPRESSION PROTEIN NMRA FAMILY MEMBER"/>
    <property type="match status" value="1"/>
</dbReference>
<feature type="domain" description="NmrA-like" evidence="5">
    <location>
        <begin position="2"/>
        <end position="116"/>
    </location>
</feature>
<dbReference type="Proteomes" id="UP000663848">
    <property type="component" value="Unassembled WGS sequence"/>
</dbReference>
<dbReference type="InterPro" id="IPR051164">
    <property type="entry name" value="NmrA-like_oxidored"/>
</dbReference>
<gene>
    <name evidence="6" type="ORF">GRG538_LOCUS24462</name>
    <name evidence="7" type="ORF">QYT958_LOCUS32497</name>
</gene>
<proteinExistence type="inferred from homology"/>
<dbReference type="SUPFAM" id="SSF51735">
    <property type="entry name" value="NAD(P)-binding Rossmann-fold domains"/>
    <property type="match status" value="1"/>
</dbReference>
<evidence type="ECO:0000256" key="1">
    <source>
        <dbReference type="ARBA" id="ARBA00006328"/>
    </source>
</evidence>
<dbReference type="GO" id="GO:0005634">
    <property type="term" value="C:nucleus"/>
    <property type="evidence" value="ECO:0007669"/>
    <property type="project" value="TreeGrafter"/>
</dbReference>
<dbReference type="InterPro" id="IPR036291">
    <property type="entry name" value="NAD(P)-bd_dom_sf"/>
</dbReference>
<dbReference type="Pfam" id="PF05368">
    <property type="entry name" value="NmrA"/>
    <property type="match status" value="1"/>
</dbReference>
<evidence type="ECO:0000313" key="6">
    <source>
        <dbReference type="EMBL" id="CAF3636905.1"/>
    </source>
</evidence>
<reference evidence="7" key="1">
    <citation type="submission" date="2021-02" db="EMBL/GenBank/DDBJ databases">
        <authorList>
            <person name="Nowell W R."/>
        </authorList>
    </citation>
    <scope>NUCLEOTIDE SEQUENCE</scope>
</reference>
<dbReference type="InterPro" id="IPR008030">
    <property type="entry name" value="NmrA-like"/>
</dbReference>
<name>A0A821X480_9BILA</name>
<evidence type="ECO:0000259" key="5">
    <source>
        <dbReference type="Pfam" id="PF05368"/>
    </source>
</evidence>
<dbReference type="Proteomes" id="UP000663872">
    <property type="component" value="Unassembled WGS sequence"/>
</dbReference>
<sequence>MKPVIVVVGATDQQGGSVINALINSNKWTVRGLSRNISSEGSQKLIANGVQIISCNIDCFDECVEAFKDAYGVFAMTNYWECGMTKEYEQGMNMVNAAKQQGVRHFIWSSLPDTKAISTVV</sequence>
<organism evidence="7 8">
    <name type="scientific">Rotaria socialis</name>
    <dbReference type="NCBI Taxonomy" id="392032"/>
    <lineage>
        <taxon>Eukaryota</taxon>
        <taxon>Metazoa</taxon>
        <taxon>Spiralia</taxon>
        <taxon>Gnathifera</taxon>
        <taxon>Rotifera</taxon>
        <taxon>Eurotatoria</taxon>
        <taxon>Bdelloidea</taxon>
        <taxon>Philodinida</taxon>
        <taxon>Philodinidae</taxon>
        <taxon>Rotaria</taxon>
    </lineage>
</organism>
<dbReference type="Gene3D" id="3.40.50.720">
    <property type="entry name" value="NAD(P)-binding Rossmann-like Domain"/>
    <property type="match status" value="1"/>
</dbReference>
<keyword evidence="3" id="KW-0560">Oxidoreductase</keyword>
<dbReference type="PANTHER" id="PTHR42748:SF30">
    <property type="entry name" value="NMRA-LIKE DOMAIN-CONTAINING PROTEIN"/>
    <property type="match status" value="1"/>
</dbReference>
<dbReference type="EMBL" id="CAJNYT010004139">
    <property type="protein sequence ID" value="CAF3636905.1"/>
    <property type="molecule type" value="Genomic_DNA"/>
</dbReference>
<dbReference type="AlphaFoldDB" id="A0A821X480"/>
<evidence type="ECO:0000256" key="2">
    <source>
        <dbReference type="ARBA" id="ARBA00022857"/>
    </source>
</evidence>
<evidence type="ECO:0000313" key="8">
    <source>
        <dbReference type="Proteomes" id="UP000663848"/>
    </source>
</evidence>
<evidence type="ECO:0000256" key="4">
    <source>
        <dbReference type="ARBA" id="ARBA00040296"/>
    </source>
</evidence>
<dbReference type="GO" id="GO:0016491">
    <property type="term" value="F:oxidoreductase activity"/>
    <property type="evidence" value="ECO:0007669"/>
    <property type="project" value="UniProtKB-KW"/>
</dbReference>
<protein>
    <recommendedName>
        <fullName evidence="4">NmrA-like family domain-containing protein 1</fullName>
    </recommendedName>
</protein>
<evidence type="ECO:0000256" key="3">
    <source>
        <dbReference type="ARBA" id="ARBA00023002"/>
    </source>
</evidence>
<dbReference type="EMBL" id="CAJOBR010021290">
    <property type="protein sequence ID" value="CAF4937636.1"/>
    <property type="molecule type" value="Genomic_DNA"/>
</dbReference>
<evidence type="ECO:0000313" key="7">
    <source>
        <dbReference type="EMBL" id="CAF4937636.1"/>
    </source>
</evidence>
<accession>A0A821X480</accession>
<comment type="similarity">
    <text evidence="1">Belongs to the NmrA-type oxidoreductase family.</text>
</comment>
<comment type="caution">
    <text evidence="7">The sequence shown here is derived from an EMBL/GenBank/DDBJ whole genome shotgun (WGS) entry which is preliminary data.</text>
</comment>
<keyword evidence="2" id="KW-0521">NADP</keyword>